<feature type="compositionally biased region" description="Polar residues" evidence="1">
    <location>
        <begin position="26"/>
        <end position="35"/>
    </location>
</feature>
<evidence type="ECO:0000256" key="1">
    <source>
        <dbReference type="SAM" id="MobiDB-lite"/>
    </source>
</evidence>
<feature type="compositionally biased region" description="Polar residues" evidence="1">
    <location>
        <begin position="168"/>
        <end position="183"/>
    </location>
</feature>
<feature type="compositionally biased region" description="Basic and acidic residues" evidence="1">
    <location>
        <begin position="291"/>
        <end position="315"/>
    </location>
</feature>
<feature type="compositionally biased region" description="Low complexity" evidence="1">
    <location>
        <begin position="549"/>
        <end position="558"/>
    </location>
</feature>
<gene>
    <name evidence="2" type="ORF">BJ212DRAFT_1331881</name>
</gene>
<evidence type="ECO:0000313" key="2">
    <source>
        <dbReference type="EMBL" id="KAG1821533.1"/>
    </source>
</evidence>
<feature type="compositionally biased region" description="Acidic residues" evidence="1">
    <location>
        <begin position="708"/>
        <end position="722"/>
    </location>
</feature>
<feature type="compositionally biased region" description="Basic and acidic residues" evidence="1">
    <location>
        <begin position="274"/>
        <end position="283"/>
    </location>
</feature>
<dbReference type="RefSeq" id="XP_041196273.1">
    <property type="nucleotide sequence ID" value="XM_041334778.1"/>
</dbReference>
<dbReference type="OrthoDB" id="3256736at2759"/>
<feature type="compositionally biased region" description="Basic residues" evidence="1">
    <location>
        <begin position="37"/>
        <end position="54"/>
    </location>
</feature>
<feature type="compositionally biased region" description="Low complexity" evidence="1">
    <location>
        <begin position="468"/>
        <end position="512"/>
    </location>
</feature>
<feature type="compositionally biased region" description="Acidic residues" evidence="1">
    <location>
        <begin position="628"/>
        <end position="640"/>
    </location>
</feature>
<keyword evidence="3" id="KW-1185">Reference proteome</keyword>
<accession>A0A9P7EHK5</accession>
<feature type="compositionally biased region" description="Basic and acidic residues" evidence="1">
    <location>
        <begin position="64"/>
        <end position="79"/>
    </location>
</feature>
<feature type="compositionally biased region" description="Pro residues" evidence="1">
    <location>
        <begin position="321"/>
        <end position="342"/>
    </location>
</feature>
<evidence type="ECO:0000313" key="3">
    <source>
        <dbReference type="Proteomes" id="UP000807769"/>
    </source>
</evidence>
<reference evidence="2" key="1">
    <citation type="journal article" date="2020" name="New Phytol.">
        <title>Comparative genomics reveals dynamic genome evolution in host specialist ectomycorrhizal fungi.</title>
        <authorList>
            <person name="Lofgren L.A."/>
            <person name="Nguyen N.H."/>
            <person name="Vilgalys R."/>
            <person name="Ruytinx J."/>
            <person name="Liao H.L."/>
            <person name="Branco S."/>
            <person name="Kuo A."/>
            <person name="LaButti K."/>
            <person name="Lipzen A."/>
            <person name="Andreopoulos W."/>
            <person name="Pangilinan J."/>
            <person name="Riley R."/>
            <person name="Hundley H."/>
            <person name="Na H."/>
            <person name="Barry K."/>
            <person name="Grigoriev I.V."/>
            <person name="Stajich J.E."/>
            <person name="Kennedy P.G."/>
        </authorList>
    </citation>
    <scope>NUCLEOTIDE SEQUENCE</scope>
    <source>
        <strain evidence="2">MN1</strain>
    </source>
</reference>
<dbReference type="EMBL" id="JABBWG010000006">
    <property type="protein sequence ID" value="KAG1821533.1"/>
    <property type="molecule type" value="Genomic_DNA"/>
</dbReference>
<feature type="region of interest" description="Disordered" evidence="1">
    <location>
        <begin position="25"/>
        <end position="193"/>
    </location>
</feature>
<organism evidence="2 3">
    <name type="scientific">Suillus subaureus</name>
    <dbReference type="NCBI Taxonomy" id="48587"/>
    <lineage>
        <taxon>Eukaryota</taxon>
        <taxon>Fungi</taxon>
        <taxon>Dikarya</taxon>
        <taxon>Basidiomycota</taxon>
        <taxon>Agaricomycotina</taxon>
        <taxon>Agaricomycetes</taxon>
        <taxon>Agaricomycetidae</taxon>
        <taxon>Boletales</taxon>
        <taxon>Suillineae</taxon>
        <taxon>Suillaceae</taxon>
        <taxon>Suillus</taxon>
    </lineage>
</organism>
<feature type="region of interest" description="Disordered" evidence="1">
    <location>
        <begin position="274"/>
        <end position="346"/>
    </location>
</feature>
<feature type="compositionally biased region" description="Polar residues" evidence="1">
    <location>
        <begin position="568"/>
        <end position="597"/>
    </location>
</feature>
<name>A0A9P7EHK5_9AGAM</name>
<protein>
    <submittedName>
        <fullName evidence="2">Uncharacterized protein</fullName>
    </submittedName>
</protein>
<sequence length="828" mass="89432">MGHSNEPGILSSVFSFVSREIGEFVTNATGKSESGPSKRRQGRGAKSKERGRQRKGFDGGMIEQWREASDSEKHQDRVYAEIMPRMTSRSPSPRRTSHSRSRKVRPHPQDDTPFPSSHSETIYPQLRKKPSITMPGSLFPRSDSLQPDSVPHTAQSTFDVDAQDSEPGPSNSQHETPVDQSGPSPWRTRPIASVHDAVQRFTASGGEERDFSLLVVASPTGPVDPESPGAVLETPHPPLGGISRKGKERAIDDGDEDLAFILDHHRVQDKEKLLDAVRRETGARTDTTSNGERDSDKERIRMLEEEVKMLKEELSRRRRSPPPQTQVPIPPPPPPLPPPPGVRIPLPLHLSESRALFASARAALRPTESSTIGSTHDLARSASGKVRQPTVNVPSDKMAAFLNEMRTVRLRKVGSGPGGLSRSVSDQPVVDRSVSSSATGVDRRREYMARRKSTGANAPVGSIASVLASASNSSRPASSSGSKAASTSKLPSSSSIPKPKSISTTSKPSSSSNATRLVINNKRKADVLGDSEGGSTSKRRSGTRAQAQSDTSSSSSSSRAHEFSSDSTHSNLSLTGPSHTNHSLSNETDITTPSLCSDNELGGDADGRMPSTPPGPRSAVQSAHDEVIEIIDVDMEDNNVDIEPAHKPITPSRPHSDMFRKRPPMSPLPVPTPTRAQAPARIKGRKSLPTPERTKRGATPKPKSIMLLDEDDDDDEEDEPDELALPPKLKWRREAQPRVPEKSIAANSKGKRRLTLDEELARARSSDRLVELGLESGELFGTGIGSKRRGFLAGGGAGGAPVFMGAGYVRGVEEDELLPASRIPRRRG</sequence>
<proteinExistence type="predicted"/>
<comment type="caution">
    <text evidence="2">The sequence shown here is derived from an EMBL/GenBank/DDBJ whole genome shotgun (WGS) entry which is preliminary data.</text>
</comment>
<dbReference type="AlphaFoldDB" id="A0A9P7EHK5"/>
<feature type="compositionally biased region" description="Polar residues" evidence="1">
    <location>
        <begin position="143"/>
        <end position="158"/>
    </location>
</feature>
<feature type="compositionally biased region" description="Basic and acidic residues" evidence="1">
    <location>
        <begin position="732"/>
        <end position="741"/>
    </location>
</feature>
<dbReference type="GeneID" id="64628795"/>
<feature type="region of interest" description="Disordered" evidence="1">
    <location>
        <begin position="362"/>
        <end position="390"/>
    </location>
</feature>
<dbReference type="Proteomes" id="UP000807769">
    <property type="component" value="Unassembled WGS sequence"/>
</dbReference>
<feature type="compositionally biased region" description="Low complexity" evidence="1">
    <location>
        <begin position="83"/>
        <end position="94"/>
    </location>
</feature>
<feature type="region of interest" description="Disordered" evidence="1">
    <location>
        <begin position="412"/>
        <end position="753"/>
    </location>
</feature>
<feature type="region of interest" description="Disordered" evidence="1">
    <location>
        <begin position="217"/>
        <end position="249"/>
    </location>
</feature>
<feature type="compositionally biased region" description="Basic residues" evidence="1">
    <location>
        <begin position="95"/>
        <end position="106"/>
    </location>
</feature>